<evidence type="ECO:0000313" key="3">
    <source>
        <dbReference type="Proteomes" id="UP000701853"/>
    </source>
</evidence>
<feature type="domain" description="RNase H type-1" evidence="1">
    <location>
        <begin position="39"/>
        <end position="119"/>
    </location>
</feature>
<dbReference type="Pfam" id="PF13456">
    <property type="entry name" value="RVT_3"/>
    <property type="match status" value="1"/>
</dbReference>
<keyword evidence="3" id="KW-1185">Reference proteome</keyword>
<dbReference type="GO" id="GO:0004523">
    <property type="term" value="F:RNA-DNA hybrid ribonuclease activity"/>
    <property type="evidence" value="ECO:0007669"/>
    <property type="project" value="InterPro"/>
</dbReference>
<dbReference type="GO" id="GO:0003676">
    <property type="term" value="F:nucleic acid binding"/>
    <property type="evidence" value="ECO:0007669"/>
    <property type="project" value="InterPro"/>
</dbReference>
<accession>A0A8J6CIS8</accession>
<dbReference type="EMBL" id="JAHUZN010000012">
    <property type="protein sequence ID" value="KAG8473994.1"/>
    <property type="molecule type" value="Genomic_DNA"/>
</dbReference>
<proteinExistence type="predicted"/>
<dbReference type="InterPro" id="IPR053151">
    <property type="entry name" value="RNase_H-like"/>
</dbReference>
<comment type="caution">
    <text evidence="2">The sequence shown here is derived from an EMBL/GenBank/DDBJ whole genome shotgun (WGS) entry which is preliminary data.</text>
</comment>
<gene>
    <name evidence="2" type="ORF">CXB51_034000</name>
</gene>
<dbReference type="Gene3D" id="3.30.420.10">
    <property type="entry name" value="Ribonuclease H-like superfamily/Ribonuclease H"/>
    <property type="match status" value="1"/>
</dbReference>
<dbReference type="InterPro" id="IPR036397">
    <property type="entry name" value="RNaseH_sf"/>
</dbReference>
<dbReference type="InterPro" id="IPR012337">
    <property type="entry name" value="RNaseH-like_sf"/>
</dbReference>
<dbReference type="OrthoDB" id="999696at2759"/>
<dbReference type="Proteomes" id="UP000701853">
    <property type="component" value="Chromosome 12"/>
</dbReference>
<organism evidence="2 3">
    <name type="scientific">Gossypium anomalum</name>
    <dbReference type="NCBI Taxonomy" id="47600"/>
    <lineage>
        <taxon>Eukaryota</taxon>
        <taxon>Viridiplantae</taxon>
        <taxon>Streptophyta</taxon>
        <taxon>Embryophyta</taxon>
        <taxon>Tracheophyta</taxon>
        <taxon>Spermatophyta</taxon>
        <taxon>Magnoliopsida</taxon>
        <taxon>eudicotyledons</taxon>
        <taxon>Gunneridae</taxon>
        <taxon>Pentapetalae</taxon>
        <taxon>rosids</taxon>
        <taxon>malvids</taxon>
        <taxon>Malvales</taxon>
        <taxon>Malvaceae</taxon>
        <taxon>Malvoideae</taxon>
        <taxon>Gossypium</taxon>
    </lineage>
</organism>
<dbReference type="InterPro" id="IPR002156">
    <property type="entry name" value="RNaseH_domain"/>
</dbReference>
<dbReference type="InterPro" id="IPR044730">
    <property type="entry name" value="RNase_H-like_dom_plant"/>
</dbReference>
<evidence type="ECO:0000259" key="1">
    <source>
        <dbReference type="Pfam" id="PF13456"/>
    </source>
</evidence>
<dbReference type="AlphaFoldDB" id="A0A8J6CIS8"/>
<evidence type="ECO:0000313" key="2">
    <source>
        <dbReference type="EMBL" id="KAG8473994.1"/>
    </source>
</evidence>
<protein>
    <recommendedName>
        <fullName evidence="1">RNase H type-1 domain-containing protein</fullName>
    </recommendedName>
</protein>
<dbReference type="CDD" id="cd06222">
    <property type="entry name" value="RNase_H_like"/>
    <property type="match status" value="1"/>
</dbReference>
<dbReference type="PANTHER" id="PTHR47723:SF19">
    <property type="entry name" value="POLYNUCLEOTIDYL TRANSFERASE, RIBONUCLEASE H-LIKE SUPERFAMILY PROTEIN"/>
    <property type="match status" value="1"/>
</dbReference>
<sequence>MVQRSLSWALQCFSPTQVDNSETGLRVFIDSLINVQFFDAKLWGILDGLKLVQRRGDDQVIIFTYSLKVIKAIIGSSSTNSNSALIRRIHNILTQENQWSLRYTPSEHNQVADYLAKQALIGKANIQVFDIPPEGASSLIDGDKHMIATFPQ</sequence>
<dbReference type="PANTHER" id="PTHR47723">
    <property type="entry name" value="OS05G0353850 PROTEIN"/>
    <property type="match status" value="1"/>
</dbReference>
<dbReference type="SUPFAM" id="SSF53098">
    <property type="entry name" value="Ribonuclease H-like"/>
    <property type="match status" value="1"/>
</dbReference>
<reference evidence="2 3" key="1">
    <citation type="journal article" date="2021" name="bioRxiv">
        <title>The Gossypium anomalum genome as a resource for cotton improvement and evolutionary analysis of hybrid incompatibility.</title>
        <authorList>
            <person name="Grover C.E."/>
            <person name="Yuan D."/>
            <person name="Arick M.A."/>
            <person name="Miller E.R."/>
            <person name="Hu G."/>
            <person name="Peterson D.G."/>
            <person name="Wendel J.F."/>
            <person name="Udall J.A."/>
        </authorList>
    </citation>
    <scope>NUCLEOTIDE SEQUENCE [LARGE SCALE GENOMIC DNA]</scope>
    <source>
        <strain evidence="2">JFW-Udall</strain>
        <tissue evidence="2">Leaf</tissue>
    </source>
</reference>
<name>A0A8J6CIS8_9ROSI</name>